<dbReference type="InterPro" id="IPR015897">
    <property type="entry name" value="CHK_kinase-like"/>
</dbReference>
<dbReference type="Pfam" id="PF02958">
    <property type="entry name" value="EcKL"/>
    <property type="match status" value="1"/>
</dbReference>
<dbReference type="PANTHER" id="PTHR23020:SF41">
    <property type="entry name" value="AMINOGLYCOSIDE PHOSPHOTRANSFERASE DOMAIN-CONTAINING PROTEIN"/>
    <property type="match status" value="1"/>
</dbReference>
<organism evidence="2 3">
    <name type="scientific">Mycolicibacterium frederiksbergense</name>
    <dbReference type="NCBI Taxonomy" id="117567"/>
    <lineage>
        <taxon>Bacteria</taxon>
        <taxon>Bacillati</taxon>
        <taxon>Actinomycetota</taxon>
        <taxon>Actinomycetes</taxon>
        <taxon>Mycobacteriales</taxon>
        <taxon>Mycobacteriaceae</taxon>
        <taxon>Mycolicibacterium</taxon>
    </lineage>
</organism>
<name>A0A6H0SEX1_9MYCO</name>
<dbReference type="InterPro" id="IPR052961">
    <property type="entry name" value="Oxido-Kinase-like_Enzymes"/>
</dbReference>
<dbReference type="Proteomes" id="UP000501849">
    <property type="component" value="Chromosome"/>
</dbReference>
<reference evidence="2 3" key="1">
    <citation type="submission" date="2019-04" db="EMBL/GenBank/DDBJ databases">
        <title>Draft, Whole-Genome Sequence of the Anthracene-degrading Mycobacterium frederiksbergense LB501T, Isolated from a Polycyclic Aromatic Hydrocarbon (PAH)-Contaminated Soil.</title>
        <authorList>
            <person name="Augelletti F."/>
        </authorList>
    </citation>
    <scope>NUCLEOTIDE SEQUENCE [LARGE SCALE GENOMIC DNA]</scope>
    <source>
        <strain evidence="2 3">LB 501T</strain>
    </source>
</reference>
<dbReference type="EMBL" id="CP038799">
    <property type="protein sequence ID" value="QIV85111.1"/>
    <property type="molecule type" value="Genomic_DNA"/>
</dbReference>
<evidence type="ECO:0000313" key="3">
    <source>
        <dbReference type="Proteomes" id="UP000501849"/>
    </source>
</evidence>
<dbReference type="SUPFAM" id="SSF56112">
    <property type="entry name" value="Protein kinase-like (PK-like)"/>
    <property type="match status" value="1"/>
</dbReference>
<dbReference type="AlphaFoldDB" id="A0A6H0SEX1"/>
<dbReference type="Gene3D" id="3.90.1200.10">
    <property type="match status" value="1"/>
</dbReference>
<dbReference type="InterPro" id="IPR004119">
    <property type="entry name" value="EcKL"/>
</dbReference>
<proteinExistence type="predicted"/>
<evidence type="ECO:0000259" key="1">
    <source>
        <dbReference type="SMART" id="SM00587"/>
    </source>
</evidence>
<feature type="domain" description="CHK kinase-like" evidence="1">
    <location>
        <begin position="111"/>
        <end position="282"/>
    </location>
</feature>
<dbReference type="SMART" id="SM00587">
    <property type="entry name" value="CHK"/>
    <property type="match status" value="1"/>
</dbReference>
<evidence type="ECO:0000313" key="2">
    <source>
        <dbReference type="EMBL" id="QIV85111.1"/>
    </source>
</evidence>
<keyword evidence="3" id="KW-1185">Reference proteome</keyword>
<accession>A0A6H0SEX1</accession>
<dbReference type="PANTHER" id="PTHR23020">
    <property type="entry name" value="UNCHARACTERIZED NUCLEAR HORMONE RECEPTOR-RELATED"/>
    <property type="match status" value="1"/>
</dbReference>
<dbReference type="KEGG" id="mfre:EXE63_04735"/>
<protein>
    <submittedName>
        <fullName evidence="2">DUF1679 domain-containing protein</fullName>
    </submittedName>
</protein>
<gene>
    <name evidence="2" type="ORF">EXE63_04735</name>
</gene>
<sequence>MAVPSAIEEITAGWLTDALPGSATVTSVQAERIAEDTGFSARLYRLGLNGDAGLPASVIVKLPAESEARGGMELLGGYRRELAFYRHIAPAAPISTPACHIARIDGDTFVLVLEDLRDWDNADHLAGLSVERAELCIAALADLHAWSVHNPHAVGLPDFPNIDNPLTRDLFLPAFTPGWQLYLEKTSQSVPPAVARFAERFAELAPQALNALSGRTMLLHGDIRADNLFFRGDELKIVDFQLAVRGAGAADIAYLVSQGVPTSVRRGKDEALVRGYVAALESRGVTDYGFDDAWRDYRFGVALLLFMPVVALLTWDVVPERSRQLCITLIDRAVAAIEDVAALEEFS</sequence>
<dbReference type="InterPro" id="IPR011009">
    <property type="entry name" value="Kinase-like_dom_sf"/>
</dbReference>